<keyword evidence="3" id="KW-1185">Reference proteome</keyword>
<evidence type="ECO:0000313" key="3">
    <source>
        <dbReference type="Proteomes" id="UP001151582"/>
    </source>
</evidence>
<dbReference type="AlphaFoldDB" id="A0A9W8ARG4"/>
<accession>A0A9W8ARG4</accession>
<dbReference type="OrthoDB" id="48943at2759"/>
<gene>
    <name evidence="2" type="ORF">H4R34_006397</name>
</gene>
<feature type="transmembrane region" description="Helical" evidence="1">
    <location>
        <begin position="146"/>
        <end position="168"/>
    </location>
</feature>
<feature type="transmembrane region" description="Helical" evidence="1">
    <location>
        <begin position="101"/>
        <end position="126"/>
    </location>
</feature>
<evidence type="ECO:0000313" key="2">
    <source>
        <dbReference type="EMBL" id="KAJ1967336.1"/>
    </source>
</evidence>
<dbReference type="EMBL" id="JANBQB010002372">
    <property type="protein sequence ID" value="KAJ1967336.1"/>
    <property type="molecule type" value="Genomic_DNA"/>
</dbReference>
<sequence>MWLDCPNRVDQAAFTFTEPLWVVLYTLIGLQTALLLAWVTYKHSKEQRLQLEIPADDVSEKMAVNYDSTGSPKRERSLSSDATRVDASLPFDRLRGYRDDMFGNTALGSLAVTSVTLVVLLAVITADYYGSLPGSSFSLTHGSTNLSAIIFILVWYLTVLWFVSLTVMRTRLRNFFRIEALLIEGTWIQVEQTVVPMVLLNDESRLLRLVHHYEDKLKHLFGWHVHVTTTPLCQTAQERLYFNYQ</sequence>
<dbReference type="Proteomes" id="UP001151582">
    <property type="component" value="Unassembled WGS sequence"/>
</dbReference>
<proteinExistence type="predicted"/>
<feature type="transmembrane region" description="Helical" evidence="1">
    <location>
        <begin position="20"/>
        <end position="41"/>
    </location>
</feature>
<comment type="caution">
    <text evidence="2">The sequence shown here is derived from an EMBL/GenBank/DDBJ whole genome shotgun (WGS) entry which is preliminary data.</text>
</comment>
<protein>
    <submittedName>
        <fullName evidence="2">Uncharacterized protein</fullName>
    </submittedName>
</protein>
<name>A0A9W8ARG4_9FUNG</name>
<keyword evidence="1" id="KW-0812">Transmembrane</keyword>
<reference evidence="2" key="1">
    <citation type="submission" date="2022-07" db="EMBL/GenBank/DDBJ databases">
        <title>Phylogenomic reconstructions and comparative analyses of Kickxellomycotina fungi.</title>
        <authorList>
            <person name="Reynolds N.K."/>
            <person name="Stajich J.E."/>
            <person name="Barry K."/>
            <person name="Grigoriev I.V."/>
            <person name="Crous P."/>
            <person name="Smith M.E."/>
        </authorList>
    </citation>
    <scope>NUCLEOTIDE SEQUENCE</scope>
    <source>
        <strain evidence="2">RSA 567</strain>
    </source>
</reference>
<keyword evidence="1" id="KW-1133">Transmembrane helix</keyword>
<organism evidence="2 3">
    <name type="scientific">Dimargaris verticillata</name>
    <dbReference type="NCBI Taxonomy" id="2761393"/>
    <lineage>
        <taxon>Eukaryota</taxon>
        <taxon>Fungi</taxon>
        <taxon>Fungi incertae sedis</taxon>
        <taxon>Zoopagomycota</taxon>
        <taxon>Kickxellomycotina</taxon>
        <taxon>Dimargaritomycetes</taxon>
        <taxon>Dimargaritales</taxon>
        <taxon>Dimargaritaceae</taxon>
        <taxon>Dimargaris</taxon>
    </lineage>
</organism>
<evidence type="ECO:0000256" key="1">
    <source>
        <dbReference type="SAM" id="Phobius"/>
    </source>
</evidence>
<keyword evidence="1" id="KW-0472">Membrane</keyword>
<feature type="non-terminal residue" evidence="2">
    <location>
        <position position="245"/>
    </location>
</feature>